<proteinExistence type="predicted"/>
<reference evidence="2 3" key="1">
    <citation type="journal article" date="2016" name="Mol. Biol. Evol.">
        <title>Comparative Genomics of Early-Diverging Mushroom-Forming Fungi Provides Insights into the Origins of Lignocellulose Decay Capabilities.</title>
        <authorList>
            <person name="Nagy L.G."/>
            <person name="Riley R."/>
            <person name="Tritt A."/>
            <person name="Adam C."/>
            <person name="Daum C."/>
            <person name="Floudas D."/>
            <person name="Sun H."/>
            <person name="Yadav J.S."/>
            <person name="Pangilinan J."/>
            <person name="Larsson K.H."/>
            <person name="Matsuura K."/>
            <person name="Barry K."/>
            <person name="Labutti K."/>
            <person name="Kuo R."/>
            <person name="Ohm R.A."/>
            <person name="Bhattacharya S.S."/>
            <person name="Shirouzu T."/>
            <person name="Yoshinaga Y."/>
            <person name="Martin F.M."/>
            <person name="Grigoriev I.V."/>
            <person name="Hibbett D.S."/>
        </authorList>
    </citation>
    <scope>NUCLEOTIDE SEQUENCE [LARGE SCALE GENOMIC DNA]</scope>
    <source>
        <strain evidence="2 3">L-15889</strain>
    </source>
</reference>
<protein>
    <recommendedName>
        <fullName evidence="1">Chromo domain-containing protein</fullName>
    </recommendedName>
</protein>
<evidence type="ECO:0000313" key="3">
    <source>
        <dbReference type="Proteomes" id="UP000076727"/>
    </source>
</evidence>
<dbReference type="InterPro" id="IPR040684">
    <property type="entry name" value="HMUDK_hel"/>
</dbReference>
<name>A0A165MIV9_9APHY</name>
<dbReference type="AlphaFoldDB" id="A0A165MIV9"/>
<dbReference type="InterPro" id="IPR000953">
    <property type="entry name" value="Chromo/chromo_shadow_dom"/>
</dbReference>
<dbReference type="Pfam" id="PF18723">
    <property type="entry name" value="HMUDK_hel"/>
    <property type="match status" value="1"/>
</dbReference>
<dbReference type="GO" id="GO:0006338">
    <property type="term" value="P:chromatin remodeling"/>
    <property type="evidence" value="ECO:0007669"/>
    <property type="project" value="UniProtKB-ARBA"/>
</dbReference>
<gene>
    <name evidence="2" type="ORF">DAEQUDRAFT_696672</name>
</gene>
<accession>A0A165MIV9</accession>
<dbReference type="Gene3D" id="2.40.50.40">
    <property type="match status" value="1"/>
</dbReference>
<sequence length="374" mass="43880">MAERHQTFLRRAAGEERPWTNDEILERYPFTNVFRVYDRTTQYILRHVINKGSQDLHESCFRVILFRMFNKIETWKYLKEQIGELTWADFDVYTYEKVLEANLPKQLKRFRYLKDAHGWLRLFPSMGDFTALQLILDLNMLPHFNWSENEWVALGPGSKACVHKIFGPGVRSHELDAIQWLHATQDEHFSRLGIPVSRRPRLCQSRRPGVTMVDLEHSLCECEKYSRAKHPEIKGKRAMVAKHAFVPDPRRPTADLPLNWLKGPPRAVKLTHPPPVYAAGGKVEWEIFRIVAETTAPDARTPHYVLRWTGYGPDDDTCQPEMDLVEQATDVLKSWRSMKERILTRIYDYQVLSSNQLKQRKSHMVDVPDAPYLW</sequence>
<evidence type="ECO:0000313" key="2">
    <source>
        <dbReference type="EMBL" id="KZT65741.1"/>
    </source>
</evidence>
<feature type="domain" description="Chromo" evidence="1">
    <location>
        <begin position="284"/>
        <end position="340"/>
    </location>
</feature>
<dbReference type="InterPro" id="IPR016197">
    <property type="entry name" value="Chromo-like_dom_sf"/>
</dbReference>
<dbReference type="STRING" id="1314783.A0A165MIV9"/>
<dbReference type="SUPFAM" id="SSF54160">
    <property type="entry name" value="Chromo domain-like"/>
    <property type="match status" value="1"/>
</dbReference>
<dbReference type="EMBL" id="KV429100">
    <property type="protein sequence ID" value="KZT65741.1"/>
    <property type="molecule type" value="Genomic_DNA"/>
</dbReference>
<keyword evidence="3" id="KW-1185">Reference proteome</keyword>
<dbReference type="Proteomes" id="UP000076727">
    <property type="component" value="Unassembled WGS sequence"/>
</dbReference>
<dbReference type="OrthoDB" id="433924at2759"/>
<dbReference type="SMART" id="SM00298">
    <property type="entry name" value="CHROMO"/>
    <property type="match status" value="1"/>
</dbReference>
<organism evidence="2 3">
    <name type="scientific">Daedalea quercina L-15889</name>
    <dbReference type="NCBI Taxonomy" id="1314783"/>
    <lineage>
        <taxon>Eukaryota</taxon>
        <taxon>Fungi</taxon>
        <taxon>Dikarya</taxon>
        <taxon>Basidiomycota</taxon>
        <taxon>Agaricomycotina</taxon>
        <taxon>Agaricomycetes</taxon>
        <taxon>Polyporales</taxon>
        <taxon>Fomitopsis</taxon>
    </lineage>
</organism>
<evidence type="ECO:0000259" key="1">
    <source>
        <dbReference type="SMART" id="SM00298"/>
    </source>
</evidence>